<evidence type="ECO:0000313" key="8">
    <source>
        <dbReference type="Proteomes" id="UP000325440"/>
    </source>
</evidence>
<reference evidence="7 8" key="1">
    <citation type="submission" date="2019-08" db="EMBL/GenBank/DDBJ databases">
        <authorList>
            <person name="Alioto T."/>
            <person name="Alioto T."/>
            <person name="Gomez Garrido J."/>
        </authorList>
    </citation>
    <scope>NUCLEOTIDE SEQUENCE [LARGE SCALE GENOMIC DNA]</scope>
</reference>
<dbReference type="AlphaFoldDB" id="A0A5E4NCU9"/>
<proteinExistence type="predicted"/>
<dbReference type="OrthoDB" id="10261408at2759"/>
<keyword evidence="8" id="KW-1185">Reference proteome</keyword>
<comment type="subcellular location">
    <subcellularLocation>
        <location evidence="1">Nucleus</location>
    </subcellularLocation>
</comment>
<evidence type="ECO:0000259" key="6">
    <source>
        <dbReference type="PROSITE" id="PS50157"/>
    </source>
</evidence>
<dbReference type="PROSITE" id="PS00028">
    <property type="entry name" value="ZINC_FINGER_C2H2_1"/>
    <property type="match status" value="2"/>
</dbReference>
<dbReference type="Proteomes" id="UP000325440">
    <property type="component" value="Unassembled WGS sequence"/>
</dbReference>
<keyword evidence="3" id="KW-0479">Metal-binding</keyword>
<feature type="compositionally biased region" description="Polar residues" evidence="4">
    <location>
        <begin position="224"/>
        <end position="269"/>
    </location>
</feature>
<feature type="compositionally biased region" description="Polar residues" evidence="4">
    <location>
        <begin position="291"/>
        <end position="300"/>
    </location>
</feature>
<protein>
    <submittedName>
        <fullName evidence="7">BTB/POZ domain,Zinc finger C2H2-type,SKP1/BTB/POZ domain</fullName>
    </submittedName>
</protein>
<evidence type="ECO:0000256" key="3">
    <source>
        <dbReference type="PROSITE-ProRule" id="PRU00042"/>
    </source>
</evidence>
<feature type="region of interest" description="Disordered" evidence="4">
    <location>
        <begin position="129"/>
        <end position="308"/>
    </location>
</feature>
<dbReference type="GO" id="GO:0048513">
    <property type="term" value="P:animal organ development"/>
    <property type="evidence" value="ECO:0007669"/>
    <property type="project" value="UniProtKB-ARBA"/>
</dbReference>
<dbReference type="InterPro" id="IPR011333">
    <property type="entry name" value="SKP1/BTB/POZ_sf"/>
</dbReference>
<dbReference type="InterPro" id="IPR051095">
    <property type="entry name" value="Dros_DevTransReg"/>
</dbReference>
<sequence>MDAQQQFCLKWNSFSNNLVTAFDNLFKSESLTDVSLFCEGKTFKAHKLILAACSKHFQEIFEATPLGSSLIIILDGTSSTNMESLLEFMYRGEVQISQDRLSSFLKTADNLQVKGLSFEYEKLPIATQQSSTGENKTAIDSSRLKQNGATETQLPSTSFSPLPYITCHYRPTNAHSEHHPPSPDPQRNKRPLHNSPNTVLVSDTLGVRASVLRDGSRPEHESPLSLTYNPHSSAHLENSHQPQTNNSGPVDATTSVHNYRNVTSNSSNCGEDLRIKSESVSVPTSAAEFPQNVNTPTNEWKTPDNGPTPASSPNHFNIKIDTSHKNIVTTLTADGKKLQCPYCERLYGYETNLRAHIRQRHQGIRVPCPFCARTFTRNNTVRRHIAREHKTEIASKSNPTFPQTANHNQ</sequence>
<name>A0A5E4NCU9_9HEMI</name>
<dbReference type="Gene3D" id="3.30.160.60">
    <property type="entry name" value="Classic Zinc Finger"/>
    <property type="match status" value="1"/>
</dbReference>
<evidence type="ECO:0000256" key="4">
    <source>
        <dbReference type="SAM" id="MobiDB-lite"/>
    </source>
</evidence>
<keyword evidence="3" id="KW-0863">Zinc-finger</keyword>
<feature type="domain" description="C2H2-type" evidence="6">
    <location>
        <begin position="338"/>
        <end position="366"/>
    </location>
</feature>
<evidence type="ECO:0000259" key="5">
    <source>
        <dbReference type="PROSITE" id="PS50097"/>
    </source>
</evidence>
<dbReference type="Pfam" id="PF00096">
    <property type="entry name" value="zf-C2H2"/>
    <property type="match status" value="2"/>
</dbReference>
<keyword evidence="3" id="KW-0862">Zinc</keyword>
<dbReference type="PANTHER" id="PTHR23110:SF94">
    <property type="entry name" value="ZINC FINGER PROTEIN CHINMO"/>
    <property type="match status" value="1"/>
</dbReference>
<dbReference type="SUPFAM" id="SSF54695">
    <property type="entry name" value="POZ domain"/>
    <property type="match status" value="1"/>
</dbReference>
<dbReference type="SUPFAM" id="SSF57667">
    <property type="entry name" value="beta-beta-alpha zinc fingers"/>
    <property type="match status" value="1"/>
</dbReference>
<dbReference type="PROSITE" id="PS50157">
    <property type="entry name" value="ZINC_FINGER_C2H2_2"/>
    <property type="match status" value="2"/>
</dbReference>
<keyword evidence="2" id="KW-0539">Nucleus</keyword>
<dbReference type="CDD" id="cd18315">
    <property type="entry name" value="BTB_POZ_BAB-like"/>
    <property type="match status" value="1"/>
</dbReference>
<dbReference type="PROSITE" id="PS50097">
    <property type="entry name" value="BTB"/>
    <property type="match status" value="1"/>
</dbReference>
<dbReference type="FunFam" id="3.30.160.60:FF:002618">
    <property type="entry name" value="Bmp-induced factor"/>
    <property type="match status" value="1"/>
</dbReference>
<feature type="domain" description="BTB" evidence="5">
    <location>
        <begin position="32"/>
        <end position="98"/>
    </location>
</feature>
<feature type="domain" description="C2H2-type" evidence="6">
    <location>
        <begin position="366"/>
        <end position="394"/>
    </location>
</feature>
<dbReference type="GO" id="GO:0048666">
    <property type="term" value="P:neuron development"/>
    <property type="evidence" value="ECO:0007669"/>
    <property type="project" value="UniProtKB-ARBA"/>
</dbReference>
<dbReference type="SMART" id="SM00225">
    <property type="entry name" value="BTB"/>
    <property type="match status" value="1"/>
</dbReference>
<dbReference type="PANTHER" id="PTHR23110">
    <property type="entry name" value="BTB DOMAIN TRANSCRIPTION FACTOR"/>
    <property type="match status" value="1"/>
</dbReference>
<evidence type="ECO:0000313" key="7">
    <source>
        <dbReference type="EMBL" id="VVC41508.1"/>
    </source>
</evidence>
<dbReference type="SMART" id="SM00355">
    <property type="entry name" value="ZnF_C2H2"/>
    <property type="match status" value="2"/>
</dbReference>
<dbReference type="InterPro" id="IPR036236">
    <property type="entry name" value="Znf_C2H2_sf"/>
</dbReference>
<feature type="region of interest" description="Disordered" evidence="4">
    <location>
        <begin position="389"/>
        <end position="409"/>
    </location>
</feature>
<dbReference type="InterPro" id="IPR000210">
    <property type="entry name" value="BTB/POZ_dom"/>
</dbReference>
<feature type="compositionally biased region" description="Polar residues" evidence="4">
    <location>
        <begin position="394"/>
        <end position="409"/>
    </location>
</feature>
<dbReference type="GO" id="GO:0008270">
    <property type="term" value="F:zinc ion binding"/>
    <property type="evidence" value="ECO:0007669"/>
    <property type="project" value="UniProtKB-KW"/>
</dbReference>
<accession>A0A5E4NCU9</accession>
<organism evidence="7 8">
    <name type="scientific">Cinara cedri</name>
    <dbReference type="NCBI Taxonomy" id="506608"/>
    <lineage>
        <taxon>Eukaryota</taxon>
        <taxon>Metazoa</taxon>
        <taxon>Ecdysozoa</taxon>
        <taxon>Arthropoda</taxon>
        <taxon>Hexapoda</taxon>
        <taxon>Insecta</taxon>
        <taxon>Pterygota</taxon>
        <taxon>Neoptera</taxon>
        <taxon>Paraneoptera</taxon>
        <taxon>Hemiptera</taxon>
        <taxon>Sternorrhyncha</taxon>
        <taxon>Aphidomorpha</taxon>
        <taxon>Aphidoidea</taxon>
        <taxon>Aphididae</taxon>
        <taxon>Lachninae</taxon>
        <taxon>Cinara</taxon>
    </lineage>
</organism>
<feature type="compositionally biased region" description="Polar residues" evidence="4">
    <location>
        <begin position="129"/>
        <end position="160"/>
    </location>
</feature>
<dbReference type="GO" id="GO:0006357">
    <property type="term" value="P:regulation of transcription by RNA polymerase II"/>
    <property type="evidence" value="ECO:0007669"/>
    <property type="project" value="TreeGrafter"/>
</dbReference>
<evidence type="ECO:0000256" key="1">
    <source>
        <dbReference type="ARBA" id="ARBA00004123"/>
    </source>
</evidence>
<dbReference type="Pfam" id="PF00651">
    <property type="entry name" value="BTB"/>
    <property type="match status" value="1"/>
</dbReference>
<dbReference type="GO" id="GO:0003006">
    <property type="term" value="P:developmental process involved in reproduction"/>
    <property type="evidence" value="ECO:0007669"/>
    <property type="project" value="UniProtKB-ARBA"/>
</dbReference>
<dbReference type="EMBL" id="CABPRJ010001920">
    <property type="protein sequence ID" value="VVC41508.1"/>
    <property type="molecule type" value="Genomic_DNA"/>
</dbReference>
<dbReference type="InterPro" id="IPR013087">
    <property type="entry name" value="Znf_C2H2_type"/>
</dbReference>
<gene>
    <name evidence="7" type="ORF">CINCED_3A003580</name>
</gene>
<evidence type="ECO:0000256" key="2">
    <source>
        <dbReference type="ARBA" id="ARBA00023242"/>
    </source>
</evidence>
<dbReference type="Gene3D" id="3.30.710.10">
    <property type="entry name" value="Potassium Channel Kv1.1, Chain A"/>
    <property type="match status" value="1"/>
</dbReference>
<dbReference type="GO" id="GO:0005634">
    <property type="term" value="C:nucleus"/>
    <property type="evidence" value="ECO:0007669"/>
    <property type="project" value="UniProtKB-SubCell"/>
</dbReference>